<evidence type="ECO:0000313" key="2">
    <source>
        <dbReference type="Proteomes" id="UP000000582"/>
    </source>
</evidence>
<accession>Q8NSL4</accession>
<proteinExistence type="predicted"/>
<gene>
    <name evidence="1" type="ordered locus">Cgl0656</name>
</gene>
<dbReference type="HOGENOM" id="CLU_1347012_0_0_11"/>
<evidence type="ECO:0000313" key="1">
    <source>
        <dbReference type="EMBL" id="BAB98049.1"/>
    </source>
</evidence>
<dbReference type="EMBL" id="BA000036">
    <property type="protein sequence ID" value="BAB98049.1"/>
    <property type="molecule type" value="Genomic_DNA"/>
</dbReference>
<reference evidence="2" key="1">
    <citation type="journal article" date="2003" name="Appl. Microbiol. Biotechnol.">
        <title>The Corynebacterium glutamicum genome: features and impacts on biotechnological processes.</title>
        <authorList>
            <person name="Ikeda M."/>
            <person name="Nakagawa S."/>
        </authorList>
    </citation>
    <scope>NUCLEOTIDE SEQUENCE [LARGE SCALE GENOMIC DNA]</scope>
    <source>
        <strain evidence="2">ATCC 13032 / DSM 20300 / BCRC 11384 / JCM 1318 / LMG 3730 / NCIMB 10025</strain>
    </source>
</reference>
<organism evidence="1 2">
    <name type="scientific">Corynebacterium glutamicum (strain ATCC 13032 / DSM 20300 / JCM 1318 / BCRC 11384 / CCUG 27702 / LMG 3730 / NBRC 12168 / NCIMB 10025 / NRRL B-2784 / 534)</name>
    <dbReference type="NCBI Taxonomy" id="196627"/>
    <lineage>
        <taxon>Bacteria</taxon>
        <taxon>Bacillati</taxon>
        <taxon>Actinomycetota</taxon>
        <taxon>Actinomycetes</taxon>
        <taxon>Mycobacteriales</taxon>
        <taxon>Corynebacteriaceae</taxon>
        <taxon>Corynebacterium</taxon>
    </lineage>
</organism>
<dbReference type="Proteomes" id="UP000000582">
    <property type="component" value="Chromosome"/>
</dbReference>
<dbReference type="KEGG" id="cgl:Cgl0656"/>
<protein>
    <submittedName>
        <fullName evidence="1">Uncharacterized protein</fullName>
    </submittedName>
</protein>
<sequence>MSNVINLVLMQAHSTHQVNLNLIPSSDATDQILATFSSLLCCSQNRRNVISWVGVFRSEERVMEIKLTHRSAVSKRSPFRGITSWQTENRCTPTIGNWPDLCHRTGRANWSTQHGSCLHRCIVDDAVDDHFLSVRSNLNWVGCNASDLVSQVLLVRELFRRTVGAHFVVNHGWNVTPSQRTNVAHHTNSLKSNVGHCKSCVIL</sequence>
<dbReference type="BioCyc" id="CORYNE:G18NG-10218-MONOMER"/>
<keyword evidence="2" id="KW-1185">Reference proteome</keyword>
<dbReference type="AlphaFoldDB" id="Q8NSL4"/>
<name>Q8NSL4_CORGL</name>